<protein>
    <submittedName>
        <fullName evidence="1">3165_t:CDS:1</fullName>
    </submittedName>
</protein>
<evidence type="ECO:0000313" key="2">
    <source>
        <dbReference type="Proteomes" id="UP000789525"/>
    </source>
</evidence>
<organism evidence="1 2">
    <name type="scientific">Acaulospora colombiana</name>
    <dbReference type="NCBI Taxonomy" id="27376"/>
    <lineage>
        <taxon>Eukaryota</taxon>
        <taxon>Fungi</taxon>
        <taxon>Fungi incertae sedis</taxon>
        <taxon>Mucoromycota</taxon>
        <taxon>Glomeromycotina</taxon>
        <taxon>Glomeromycetes</taxon>
        <taxon>Diversisporales</taxon>
        <taxon>Acaulosporaceae</taxon>
        <taxon>Acaulospora</taxon>
    </lineage>
</organism>
<reference evidence="1" key="1">
    <citation type="submission" date="2021-06" db="EMBL/GenBank/DDBJ databases">
        <authorList>
            <person name="Kallberg Y."/>
            <person name="Tangrot J."/>
            <person name="Rosling A."/>
        </authorList>
    </citation>
    <scope>NUCLEOTIDE SEQUENCE</scope>
    <source>
        <strain evidence="1">CL356</strain>
    </source>
</reference>
<gene>
    <name evidence="1" type="ORF">ACOLOM_LOCUS8181</name>
</gene>
<accession>A0ACA9NJE7</accession>
<evidence type="ECO:0000313" key="1">
    <source>
        <dbReference type="EMBL" id="CAG8648830.1"/>
    </source>
</evidence>
<dbReference type="EMBL" id="CAJVPT010020539">
    <property type="protein sequence ID" value="CAG8648830.1"/>
    <property type="molecule type" value="Genomic_DNA"/>
</dbReference>
<feature type="non-terminal residue" evidence="1">
    <location>
        <position position="1"/>
    </location>
</feature>
<sequence length="131" mass="15579">SMLLVHMLKEYTPHLMGMGWELHISRQENVRGQKQKNGLWALHCRAALLWNACHKLRQRPDWEFRRTELLGKAWIEATCIEIELAKRTGPMRQVALNAGREYIFQYVEEYLDIIHYLTYPKSQAIDFQSIH</sequence>
<dbReference type="Proteomes" id="UP000789525">
    <property type="component" value="Unassembled WGS sequence"/>
</dbReference>
<name>A0ACA9NJE7_9GLOM</name>
<keyword evidence="2" id="KW-1185">Reference proteome</keyword>
<comment type="caution">
    <text evidence="1">The sequence shown here is derived from an EMBL/GenBank/DDBJ whole genome shotgun (WGS) entry which is preliminary data.</text>
</comment>
<proteinExistence type="predicted"/>